<accession>A0A9X0AIN9</accession>
<dbReference type="Pfam" id="PF07859">
    <property type="entry name" value="Abhydrolase_3"/>
    <property type="match status" value="1"/>
</dbReference>
<dbReference type="AlphaFoldDB" id="A0A9X0AIN9"/>
<keyword evidence="3" id="KW-1185">Reference proteome</keyword>
<dbReference type="InterPro" id="IPR013094">
    <property type="entry name" value="AB_hydrolase_3"/>
</dbReference>
<organism evidence="2 3">
    <name type="scientific">Sclerotinia nivalis</name>
    <dbReference type="NCBI Taxonomy" id="352851"/>
    <lineage>
        <taxon>Eukaryota</taxon>
        <taxon>Fungi</taxon>
        <taxon>Dikarya</taxon>
        <taxon>Ascomycota</taxon>
        <taxon>Pezizomycotina</taxon>
        <taxon>Leotiomycetes</taxon>
        <taxon>Helotiales</taxon>
        <taxon>Sclerotiniaceae</taxon>
        <taxon>Sclerotinia</taxon>
    </lineage>
</organism>
<comment type="caution">
    <text evidence="2">The sequence shown here is derived from an EMBL/GenBank/DDBJ whole genome shotgun (WGS) entry which is preliminary data.</text>
</comment>
<dbReference type="GO" id="GO:0016787">
    <property type="term" value="F:hydrolase activity"/>
    <property type="evidence" value="ECO:0007669"/>
    <property type="project" value="InterPro"/>
</dbReference>
<proteinExistence type="predicted"/>
<dbReference type="InterPro" id="IPR029058">
    <property type="entry name" value="AB_hydrolase_fold"/>
</dbReference>
<dbReference type="Proteomes" id="UP001152300">
    <property type="component" value="Unassembled WGS sequence"/>
</dbReference>
<dbReference type="EMBL" id="JAPEIS010000008">
    <property type="protein sequence ID" value="KAJ8063479.1"/>
    <property type="molecule type" value="Genomic_DNA"/>
</dbReference>
<reference evidence="2" key="1">
    <citation type="submission" date="2022-11" db="EMBL/GenBank/DDBJ databases">
        <title>Genome Resource of Sclerotinia nivalis Strain SnTB1, a Plant Pathogen Isolated from American Ginseng.</title>
        <authorList>
            <person name="Fan S."/>
        </authorList>
    </citation>
    <scope>NUCLEOTIDE SEQUENCE</scope>
    <source>
        <strain evidence="2">SnTB1</strain>
    </source>
</reference>
<evidence type="ECO:0000313" key="3">
    <source>
        <dbReference type="Proteomes" id="UP001152300"/>
    </source>
</evidence>
<evidence type="ECO:0000259" key="1">
    <source>
        <dbReference type="Pfam" id="PF07859"/>
    </source>
</evidence>
<gene>
    <name evidence="2" type="ORF">OCU04_007355</name>
</gene>
<protein>
    <recommendedName>
        <fullName evidence="1">Alpha/beta hydrolase fold-3 domain-containing protein</fullName>
    </recommendedName>
</protein>
<evidence type="ECO:0000313" key="2">
    <source>
        <dbReference type="EMBL" id="KAJ8063479.1"/>
    </source>
</evidence>
<dbReference type="OrthoDB" id="2152029at2759"/>
<feature type="domain" description="Alpha/beta hydrolase fold-3" evidence="1">
    <location>
        <begin position="10"/>
        <end position="102"/>
    </location>
</feature>
<dbReference type="Gene3D" id="3.40.50.1820">
    <property type="entry name" value="alpha/beta hydrolase"/>
    <property type="match status" value="1"/>
</dbReference>
<dbReference type="SUPFAM" id="SSF53474">
    <property type="entry name" value="alpha/beta-Hydrolases"/>
    <property type="match status" value="1"/>
</dbReference>
<name>A0A9X0AIN9_9HELO</name>
<sequence length="109" mass="11812">MSECADAAELLTKYVAEYALFVQYRLAGDPAFPSPTALEGAVAAYQHLLGLRVSPSKIIISGDFAVGNIALALLRYISEQKLKDRNQANILPNHSCCTLWSPSITDTIV</sequence>